<reference evidence="1" key="1">
    <citation type="submission" date="2021-06" db="EMBL/GenBank/DDBJ databases">
        <authorList>
            <person name="Kallberg Y."/>
            <person name="Tangrot J."/>
            <person name="Rosling A."/>
        </authorList>
    </citation>
    <scope>NUCLEOTIDE SEQUENCE</scope>
    <source>
        <strain evidence="1">MA461A</strain>
    </source>
</reference>
<protein>
    <submittedName>
        <fullName evidence="1">30688_t:CDS:1</fullName>
    </submittedName>
</protein>
<accession>A0ACA9RJR1</accession>
<sequence length="180" mass="21184">KKVVESIKSLWNITTKRKLLIEDLGKSGFKLIKKAKRNKKIIDGNMWKEGLKKQDLNACDSICDSIKTKNYKVVQVEWNDLKNDYLAAQDKQQFIEDFQGTWFKQRDSTVAKKQKCSVDEVIHKRTKFLLLGYYLISTDDKNSLRLKYYHVCYKRFNELHETIGDKILLLPMPTAFFTAH</sequence>
<evidence type="ECO:0000313" key="2">
    <source>
        <dbReference type="Proteomes" id="UP000789920"/>
    </source>
</evidence>
<feature type="non-terminal residue" evidence="1">
    <location>
        <position position="180"/>
    </location>
</feature>
<organism evidence="1 2">
    <name type="scientific">Racocetra persica</name>
    <dbReference type="NCBI Taxonomy" id="160502"/>
    <lineage>
        <taxon>Eukaryota</taxon>
        <taxon>Fungi</taxon>
        <taxon>Fungi incertae sedis</taxon>
        <taxon>Mucoromycota</taxon>
        <taxon>Glomeromycotina</taxon>
        <taxon>Glomeromycetes</taxon>
        <taxon>Diversisporales</taxon>
        <taxon>Gigasporaceae</taxon>
        <taxon>Racocetra</taxon>
    </lineage>
</organism>
<gene>
    <name evidence="1" type="ORF">RPERSI_LOCUS20043</name>
</gene>
<proteinExistence type="predicted"/>
<name>A0ACA9RJR1_9GLOM</name>
<evidence type="ECO:0000313" key="1">
    <source>
        <dbReference type="EMBL" id="CAG8795852.1"/>
    </source>
</evidence>
<dbReference type="Proteomes" id="UP000789920">
    <property type="component" value="Unassembled WGS sequence"/>
</dbReference>
<feature type="non-terminal residue" evidence="1">
    <location>
        <position position="1"/>
    </location>
</feature>
<keyword evidence="2" id="KW-1185">Reference proteome</keyword>
<dbReference type="EMBL" id="CAJVQC010055897">
    <property type="protein sequence ID" value="CAG8795852.1"/>
    <property type="molecule type" value="Genomic_DNA"/>
</dbReference>
<comment type="caution">
    <text evidence="1">The sequence shown here is derived from an EMBL/GenBank/DDBJ whole genome shotgun (WGS) entry which is preliminary data.</text>
</comment>